<name>A0A326S714_9BACT</name>
<dbReference type="Pfam" id="PF01381">
    <property type="entry name" value="HTH_3"/>
    <property type="match status" value="1"/>
</dbReference>
<reference evidence="3 4" key="1">
    <citation type="submission" date="2018-06" db="EMBL/GenBank/DDBJ databases">
        <title>Genomic Encyclopedia of Archaeal and Bacterial Type Strains, Phase II (KMG-II): from individual species to whole genera.</title>
        <authorList>
            <person name="Goeker M."/>
        </authorList>
    </citation>
    <scope>NUCLEOTIDE SEQUENCE [LARGE SCALE GENOMIC DNA]</scope>
    <source>
        <strain evidence="3 4">T4</strain>
    </source>
</reference>
<dbReference type="AlphaFoldDB" id="A0A326S714"/>
<dbReference type="CDD" id="cd00093">
    <property type="entry name" value="HTH_XRE"/>
    <property type="match status" value="1"/>
</dbReference>
<gene>
    <name evidence="3" type="ORF">CLV31_101154</name>
</gene>
<comment type="caution">
    <text evidence="3">The sequence shown here is derived from an EMBL/GenBank/DDBJ whole genome shotgun (WGS) entry which is preliminary data.</text>
</comment>
<protein>
    <submittedName>
        <fullName evidence="3">Helix-turn-helix protein</fullName>
    </submittedName>
</protein>
<dbReference type="Proteomes" id="UP000248917">
    <property type="component" value="Unassembled WGS sequence"/>
</dbReference>
<feature type="domain" description="HTH cro/C1-type" evidence="2">
    <location>
        <begin position="7"/>
        <end position="61"/>
    </location>
</feature>
<dbReference type="InterPro" id="IPR001387">
    <property type="entry name" value="Cro/C1-type_HTH"/>
</dbReference>
<organism evidence="3 4">
    <name type="scientific">Algoriphagus aquaeductus</name>
    <dbReference type="NCBI Taxonomy" id="475299"/>
    <lineage>
        <taxon>Bacteria</taxon>
        <taxon>Pseudomonadati</taxon>
        <taxon>Bacteroidota</taxon>
        <taxon>Cytophagia</taxon>
        <taxon>Cytophagales</taxon>
        <taxon>Cyclobacteriaceae</taxon>
        <taxon>Algoriphagus</taxon>
    </lineage>
</organism>
<dbReference type="EMBL" id="QKTX01000001">
    <property type="protein sequence ID" value="PZV87282.1"/>
    <property type="molecule type" value="Genomic_DNA"/>
</dbReference>
<proteinExistence type="predicted"/>
<dbReference type="SMART" id="SM00530">
    <property type="entry name" value="HTH_XRE"/>
    <property type="match status" value="1"/>
</dbReference>
<dbReference type="InterPro" id="IPR010982">
    <property type="entry name" value="Lambda_DNA-bd_dom_sf"/>
</dbReference>
<evidence type="ECO:0000313" key="4">
    <source>
        <dbReference type="Proteomes" id="UP000248917"/>
    </source>
</evidence>
<sequence>MNIGKTIKDLRLRKGFNQGEFANKCGLSQPYLSLIEKGKKEPTLGLLKDIAQNLSIPTPILVFLSLDINDVDDSKKEVYHFLEDTMKDVISKAFLSDPLKN</sequence>
<dbReference type="GO" id="GO:0003677">
    <property type="term" value="F:DNA binding"/>
    <property type="evidence" value="ECO:0007669"/>
    <property type="project" value="UniProtKB-KW"/>
</dbReference>
<dbReference type="PANTHER" id="PTHR46558">
    <property type="entry name" value="TRACRIPTIONAL REGULATORY PROTEIN-RELATED-RELATED"/>
    <property type="match status" value="1"/>
</dbReference>
<dbReference type="PANTHER" id="PTHR46558:SF4">
    <property type="entry name" value="DNA-BIDING PHAGE PROTEIN"/>
    <property type="match status" value="1"/>
</dbReference>
<dbReference type="SUPFAM" id="SSF47413">
    <property type="entry name" value="lambda repressor-like DNA-binding domains"/>
    <property type="match status" value="1"/>
</dbReference>
<dbReference type="RefSeq" id="WP_111390971.1">
    <property type="nucleotide sequence ID" value="NZ_QKTX01000001.1"/>
</dbReference>
<keyword evidence="4" id="KW-1185">Reference proteome</keyword>
<evidence type="ECO:0000256" key="1">
    <source>
        <dbReference type="ARBA" id="ARBA00023125"/>
    </source>
</evidence>
<accession>A0A326S714</accession>
<dbReference type="Gene3D" id="1.10.260.40">
    <property type="entry name" value="lambda repressor-like DNA-binding domains"/>
    <property type="match status" value="1"/>
</dbReference>
<dbReference type="OrthoDB" id="7859381at2"/>
<evidence type="ECO:0000259" key="2">
    <source>
        <dbReference type="PROSITE" id="PS50943"/>
    </source>
</evidence>
<dbReference type="PROSITE" id="PS50943">
    <property type="entry name" value="HTH_CROC1"/>
    <property type="match status" value="1"/>
</dbReference>
<evidence type="ECO:0000313" key="3">
    <source>
        <dbReference type="EMBL" id="PZV87282.1"/>
    </source>
</evidence>
<keyword evidence="1" id="KW-0238">DNA-binding</keyword>